<keyword evidence="2" id="KW-0808">Transferase</keyword>
<gene>
    <name evidence="2" type="ORF">SAMN06296241_0806</name>
</gene>
<protein>
    <submittedName>
        <fullName evidence="2">Rhodanese-related sulfurtransferase</fullName>
    </submittedName>
</protein>
<evidence type="ECO:0000259" key="1">
    <source>
        <dbReference type="PROSITE" id="PS50206"/>
    </source>
</evidence>
<dbReference type="PANTHER" id="PTHR43031">
    <property type="entry name" value="FAD-DEPENDENT OXIDOREDUCTASE"/>
    <property type="match status" value="1"/>
</dbReference>
<feature type="domain" description="Rhodanese" evidence="1">
    <location>
        <begin position="235"/>
        <end position="323"/>
    </location>
</feature>
<dbReference type="PROSITE" id="PS50206">
    <property type="entry name" value="RHODANESE_3"/>
    <property type="match status" value="2"/>
</dbReference>
<dbReference type="CDD" id="cd00158">
    <property type="entry name" value="RHOD"/>
    <property type="match status" value="2"/>
</dbReference>
<evidence type="ECO:0000313" key="2">
    <source>
        <dbReference type="EMBL" id="SOC79285.1"/>
    </source>
</evidence>
<dbReference type="Proteomes" id="UP000219193">
    <property type="component" value="Unassembled WGS sequence"/>
</dbReference>
<dbReference type="InterPro" id="IPR001763">
    <property type="entry name" value="Rhodanese-like_dom"/>
</dbReference>
<dbReference type="SMART" id="SM00450">
    <property type="entry name" value="RHOD"/>
    <property type="match status" value="2"/>
</dbReference>
<dbReference type="GO" id="GO:0016740">
    <property type="term" value="F:transferase activity"/>
    <property type="evidence" value="ECO:0007669"/>
    <property type="project" value="UniProtKB-KW"/>
</dbReference>
<dbReference type="Pfam" id="PF00581">
    <property type="entry name" value="Rhodanese"/>
    <property type="match status" value="2"/>
</dbReference>
<accession>A0A285X1U2</accession>
<dbReference type="InterPro" id="IPR050229">
    <property type="entry name" value="GlpE_sulfurtransferase"/>
</dbReference>
<dbReference type="RefSeq" id="WP_097055028.1">
    <property type="nucleotide sequence ID" value="NZ_OCMF01000001.1"/>
</dbReference>
<dbReference type="AlphaFoldDB" id="A0A285X1U2"/>
<keyword evidence="3" id="KW-1185">Reference proteome</keyword>
<evidence type="ECO:0000313" key="3">
    <source>
        <dbReference type="Proteomes" id="UP000219193"/>
    </source>
</evidence>
<dbReference type="PANTHER" id="PTHR43031:SF16">
    <property type="entry name" value="OXIDOREDUCTASE"/>
    <property type="match status" value="1"/>
</dbReference>
<dbReference type="EMBL" id="OCMF01000001">
    <property type="protein sequence ID" value="SOC79285.1"/>
    <property type="molecule type" value="Genomic_DNA"/>
</dbReference>
<feature type="domain" description="Rhodanese" evidence="1">
    <location>
        <begin position="67"/>
        <end position="158"/>
    </location>
</feature>
<dbReference type="OrthoDB" id="1450994at2"/>
<organism evidence="2 3">
    <name type="scientific">Salinimicrobium sediminis</name>
    <dbReference type="NCBI Taxonomy" id="1343891"/>
    <lineage>
        <taxon>Bacteria</taxon>
        <taxon>Pseudomonadati</taxon>
        <taxon>Bacteroidota</taxon>
        <taxon>Flavobacteriia</taxon>
        <taxon>Flavobacteriales</taxon>
        <taxon>Flavobacteriaceae</taxon>
        <taxon>Salinimicrobium</taxon>
    </lineage>
</organism>
<dbReference type="SUPFAM" id="SSF52821">
    <property type="entry name" value="Rhodanese/Cell cycle control phosphatase"/>
    <property type="match status" value="2"/>
</dbReference>
<name>A0A285X1U2_9FLAO</name>
<dbReference type="InterPro" id="IPR036873">
    <property type="entry name" value="Rhodanese-like_dom_sf"/>
</dbReference>
<reference evidence="3" key="1">
    <citation type="submission" date="2017-09" db="EMBL/GenBank/DDBJ databases">
        <authorList>
            <person name="Varghese N."/>
            <person name="Submissions S."/>
        </authorList>
    </citation>
    <scope>NUCLEOTIDE SEQUENCE [LARGE SCALE GENOMIC DNA]</scope>
    <source>
        <strain evidence="3">CGMCC 1.12641</strain>
    </source>
</reference>
<proteinExistence type="predicted"/>
<sequence>MKQLKYFLMLVFVSIGTLGSIYSNNTKPNLDPPDEFKTLVEFLEGRVDFVKGNFPIIPAEEVKKNLKNESYHIIDIRTDSWFEYGHIKDAVNVPAEELLSYFKATINPADYEKIILVCYSGQSASYYSALLRMAGYDNVYSMKWGMGSWREDFADTWLKNAKSSFEDKLETTLNSKPSSGTSPVLTTGKLEGKEILDQRLESLFAIPYSDFIIKSEDVFEKPEEFFIVNYAKTSDYSLGHIPGAVLYEDTSLLSNTDLLTLPKDKKVAVYTTTGQEAAYLVAYLNVLGYDAGNIAYGENAFMNNLLKKNGRDAFSSKEINMFPVIE</sequence>
<dbReference type="Gene3D" id="3.40.250.10">
    <property type="entry name" value="Rhodanese-like domain"/>
    <property type="match status" value="2"/>
</dbReference>